<dbReference type="AlphaFoldDB" id="A0AA38PFD9"/>
<evidence type="ECO:0000256" key="2">
    <source>
        <dbReference type="SAM" id="Phobius"/>
    </source>
</evidence>
<evidence type="ECO:0000313" key="4">
    <source>
        <dbReference type="Proteomes" id="UP001163846"/>
    </source>
</evidence>
<keyword evidence="2" id="KW-0472">Membrane</keyword>
<feature type="transmembrane region" description="Helical" evidence="2">
    <location>
        <begin position="38"/>
        <end position="63"/>
    </location>
</feature>
<feature type="compositionally biased region" description="Polar residues" evidence="1">
    <location>
        <begin position="205"/>
        <end position="214"/>
    </location>
</feature>
<feature type="region of interest" description="Disordered" evidence="1">
    <location>
        <begin position="173"/>
        <end position="214"/>
    </location>
</feature>
<name>A0AA38PFD9_9AGAR</name>
<gene>
    <name evidence="3" type="ORF">F5878DRAFT_722769</name>
</gene>
<reference evidence="3" key="1">
    <citation type="submission" date="2022-08" db="EMBL/GenBank/DDBJ databases">
        <authorList>
            <consortium name="DOE Joint Genome Institute"/>
            <person name="Min B."/>
            <person name="Riley R."/>
            <person name="Sierra-Patev S."/>
            <person name="Naranjo-Ortiz M."/>
            <person name="Looney B."/>
            <person name="Konkel Z."/>
            <person name="Slot J.C."/>
            <person name="Sakamoto Y."/>
            <person name="Steenwyk J.L."/>
            <person name="Rokas A."/>
            <person name="Carro J."/>
            <person name="Camarero S."/>
            <person name="Ferreira P."/>
            <person name="Molpeceres G."/>
            <person name="Ruiz-Duenas F.J."/>
            <person name="Serrano A."/>
            <person name="Henrissat B."/>
            <person name="Drula E."/>
            <person name="Hughes K.W."/>
            <person name="Mata J.L."/>
            <person name="Ishikawa N.K."/>
            <person name="Vargas-Isla R."/>
            <person name="Ushijima S."/>
            <person name="Smith C.A."/>
            <person name="Ahrendt S."/>
            <person name="Andreopoulos W."/>
            <person name="He G."/>
            <person name="Labutti K."/>
            <person name="Lipzen A."/>
            <person name="Ng V."/>
            <person name="Sandor L."/>
            <person name="Barry K."/>
            <person name="Martinez A.T."/>
            <person name="Xiao Y."/>
            <person name="Gibbons J.G."/>
            <person name="Terashima K."/>
            <person name="Hibbett D.S."/>
            <person name="Grigoriev I.V."/>
        </authorList>
    </citation>
    <scope>NUCLEOTIDE SEQUENCE</scope>
    <source>
        <strain evidence="3">TFB9207</strain>
    </source>
</reference>
<keyword evidence="4" id="KW-1185">Reference proteome</keyword>
<proteinExistence type="predicted"/>
<evidence type="ECO:0000313" key="3">
    <source>
        <dbReference type="EMBL" id="KAJ3841721.1"/>
    </source>
</evidence>
<dbReference type="Proteomes" id="UP001163846">
    <property type="component" value="Unassembled WGS sequence"/>
</dbReference>
<organism evidence="3 4">
    <name type="scientific">Lentinula raphanica</name>
    <dbReference type="NCBI Taxonomy" id="153919"/>
    <lineage>
        <taxon>Eukaryota</taxon>
        <taxon>Fungi</taxon>
        <taxon>Dikarya</taxon>
        <taxon>Basidiomycota</taxon>
        <taxon>Agaricomycotina</taxon>
        <taxon>Agaricomycetes</taxon>
        <taxon>Agaricomycetidae</taxon>
        <taxon>Agaricales</taxon>
        <taxon>Marasmiineae</taxon>
        <taxon>Omphalotaceae</taxon>
        <taxon>Lentinula</taxon>
    </lineage>
</organism>
<evidence type="ECO:0000256" key="1">
    <source>
        <dbReference type="SAM" id="MobiDB-lite"/>
    </source>
</evidence>
<keyword evidence="2" id="KW-1133">Transmembrane helix</keyword>
<comment type="caution">
    <text evidence="3">The sequence shown here is derived from an EMBL/GenBank/DDBJ whole genome shotgun (WGS) entry which is preliminary data.</text>
</comment>
<accession>A0AA38PFD9</accession>
<keyword evidence="2" id="KW-0812">Transmembrane</keyword>
<sequence>MTSSSSTLSLSATSSVSSSTETASSTSSGPSTTNQGNLYLFTFLSTLLVLLIISCSIVFRSFVLRRRYQRRLAEALAAGAVLTPRAPGSHKKRFRTRPKFYETWLSDADKYSTWTDLMPVSVLTAKSKKKTREPESIRAPVDSRSEAILQRLFASYFIQRDSRFPFRRRRQATIFDTDSTNPPSPRTPSSLGDPGSTPIQEKGNPFSTPATQKTPVQVAVLVAMPSPRRLSTIPSQDEPLPEVVFGITRLNCRGIQPDP</sequence>
<protein>
    <submittedName>
        <fullName evidence="3">Uncharacterized protein</fullName>
    </submittedName>
</protein>
<dbReference type="EMBL" id="MU806030">
    <property type="protein sequence ID" value="KAJ3841721.1"/>
    <property type="molecule type" value="Genomic_DNA"/>
</dbReference>